<evidence type="ECO:0000256" key="9">
    <source>
        <dbReference type="ARBA" id="ARBA00022617"/>
    </source>
</evidence>
<evidence type="ECO:0000256" key="4">
    <source>
        <dbReference type="ARBA" id="ARBA00019425"/>
    </source>
</evidence>
<evidence type="ECO:0000256" key="5">
    <source>
        <dbReference type="ARBA" id="ARBA00022448"/>
    </source>
</evidence>
<dbReference type="PANTHER" id="PTHR38689:SF1">
    <property type="entry name" value="SUCCINATE DEHYDROGENASE HYDROPHOBIC MEMBRANE ANCHOR SUBUNIT"/>
    <property type="match status" value="1"/>
</dbReference>
<evidence type="ECO:0000256" key="18">
    <source>
        <dbReference type="PIRSR" id="PIRSR000169-2"/>
    </source>
</evidence>
<dbReference type="EMBL" id="PIQH01000001">
    <property type="protein sequence ID" value="RUO81493.1"/>
    <property type="molecule type" value="Genomic_DNA"/>
</dbReference>
<evidence type="ECO:0000256" key="13">
    <source>
        <dbReference type="ARBA" id="ARBA00022989"/>
    </source>
</evidence>
<keyword evidence="14 18" id="KW-0408">Iron</keyword>
<dbReference type="SUPFAM" id="SSF81343">
    <property type="entry name" value="Fumarate reductase respiratory complex transmembrane subunits"/>
    <property type="match status" value="1"/>
</dbReference>
<dbReference type="GO" id="GO:0006099">
    <property type="term" value="P:tricarboxylic acid cycle"/>
    <property type="evidence" value="ECO:0007669"/>
    <property type="project" value="UniProtKB-UniRule"/>
</dbReference>
<comment type="pathway">
    <text evidence="3 16">Carbohydrate metabolism; tricarboxylic acid cycle.</text>
</comment>
<comment type="subcellular location">
    <subcellularLocation>
        <location evidence="2 16">Cell inner membrane</location>
        <topology evidence="2 16">Multi-pass membrane protein</topology>
    </subcellularLocation>
</comment>
<evidence type="ECO:0000256" key="3">
    <source>
        <dbReference type="ARBA" id="ARBA00005163"/>
    </source>
</evidence>
<keyword evidence="8 16" id="KW-0816">Tricarboxylic acid cycle</keyword>
<feature type="transmembrane region" description="Helical" evidence="19">
    <location>
        <begin position="92"/>
        <end position="113"/>
    </location>
</feature>
<organism evidence="20 21">
    <name type="scientific">Idiomarina tyrosinivorans</name>
    <dbReference type="NCBI Taxonomy" id="1445662"/>
    <lineage>
        <taxon>Bacteria</taxon>
        <taxon>Pseudomonadati</taxon>
        <taxon>Pseudomonadota</taxon>
        <taxon>Gammaproteobacteria</taxon>
        <taxon>Alteromonadales</taxon>
        <taxon>Idiomarinaceae</taxon>
        <taxon>Idiomarina</taxon>
    </lineage>
</organism>
<name>A0A432ZUD1_9GAMM</name>
<dbReference type="Pfam" id="PF01127">
    <property type="entry name" value="Sdh_cyt"/>
    <property type="match status" value="1"/>
</dbReference>
<evidence type="ECO:0000256" key="19">
    <source>
        <dbReference type="SAM" id="Phobius"/>
    </source>
</evidence>
<comment type="cofactor">
    <cofactor evidence="18">
        <name>heme</name>
        <dbReference type="ChEBI" id="CHEBI:30413"/>
    </cofactor>
    <text evidence="18">The heme is bound between the two transmembrane subunits.</text>
</comment>
<keyword evidence="5 16" id="KW-0813">Transport</keyword>
<dbReference type="GO" id="GO:0017004">
    <property type="term" value="P:cytochrome complex assembly"/>
    <property type="evidence" value="ECO:0007669"/>
    <property type="project" value="TreeGrafter"/>
</dbReference>
<keyword evidence="13 19" id="KW-1133">Transmembrane helix</keyword>
<feature type="binding site" description="axial binding residue" evidence="18">
    <location>
        <position position="71"/>
    </location>
    <ligand>
        <name>heme</name>
        <dbReference type="ChEBI" id="CHEBI:30413"/>
        <note>ligand shared with second transmembrane subunit</note>
    </ligand>
    <ligandPart>
        <name>Fe</name>
        <dbReference type="ChEBI" id="CHEBI:18248"/>
    </ligandPart>
</feature>
<keyword evidence="12 16" id="KW-0249">Electron transport</keyword>
<evidence type="ECO:0000256" key="12">
    <source>
        <dbReference type="ARBA" id="ARBA00022982"/>
    </source>
</evidence>
<dbReference type="PANTHER" id="PTHR38689">
    <property type="entry name" value="SUCCINATE DEHYDROGENASE HYDROPHOBIC MEMBRANE ANCHOR SUBUNIT"/>
    <property type="match status" value="1"/>
</dbReference>
<feature type="transmembrane region" description="Helical" evidence="19">
    <location>
        <begin position="59"/>
        <end position="80"/>
    </location>
</feature>
<feature type="binding site" evidence="17">
    <location>
        <position position="83"/>
    </location>
    <ligand>
        <name>a ubiquinone</name>
        <dbReference type="ChEBI" id="CHEBI:16389"/>
    </ligand>
</feature>
<dbReference type="GO" id="GO:0005886">
    <property type="term" value="C:plasma membrane"/>
    <property type="evidence" value="ECO:0007669"/>
    <property type="project" value="UniProtKB-SubCell"/>
</dbReference>
<reference evidence="20 21" key="1">
    <citation type="journal article" date="2011" name="Front. Microbiol.">
        <title>Genomic signatures of strain selection and enhancement in Bacillus atrophaeus var. globigii, a historical biowarfare simulant.</title>
        <authorList>
            <person name="Gibbons H.S."/>
            <person name="Broomall S.M."/>
            <person name="McNew L.A."/>
            <person name="Daligault H."/>
            <person name="Chapman C."/>
            <person name="Bruce D."/>
            <person name="Karavis M."/>
            <person name="Krepps M."/>
            <person name="McGregor P.A."/>
            <person name="Hong C."/>
            <person name="Park K.H."/>
            <person name="Akmal A."/>
            <person name="Feldman A."/>
            <person name="Lin J.S."/>
            <person name="Chang W.E."/>
            <person name="Higgs B.W."/>
            <person name="Demirev P."/>
            <person name="Lindquist J."/>
            <person name="Liem A."/>
            <person name="Fochler E."/>
            <person name="Read T.D."/>
            <person name="Tapia R."/>
            <person name="Johnson S."/>
            <person name="Bishop-Lilly K.A."/>
            <person name="Detter C."/>
            <person name="Han C."/>
            <person name="Sozhamannan S."/>
            <person name="Rosenzweig C.N."/>
            <person name="Skowronski E.W."/>
        </authorList>
    </citation>
    <scope>NUCLEOTIDE SEQUENCE [LARGE SCALE GENOMIC DNA]</scope>
    <source>
        <strain evidence="20 21">CC-PW-9</strain>
    </source>
</reference>
<evidence type="ECO:0000256" key="15">
    <source>
        <dbReference type="ARBA" id="ARBA00023136"/>
    </source>
</evidence>
<keyword evidence="9 18" id="KW-0349">Heme</keyword>
<dbReference type="AlphaFoldDB" id="A0A432ZUD1"/>
<dbReference type="RefSeq" id="WP_126840834.1">
    <property type="nucleotide sequence ID" value="NZ_PIQH01000001.1"/>
</dbReference>
<dbReference type="InterPro" id="IPR034804">
    <property type="entry name" value="SQR/QFR_C/D"/>
</dbReference>
<comment type="caution">
    <text evidence="20">The sequence shown here is derived from an EMBL/GenBank/DDBJ whole genome shotgun (WGS) entry which is preliminary data.</text>
</comment>
<dbReference type="PIRSF" id="PIRSF000169">
    <property type="entry name" value="SDH_D"/>
    <property type="match status" value="1"/>
</dbReference>
<protein>
    <recommendedName>
        <fullName evidence="4 16">Succinate dehydrogenase hydrophobic membrane anchor subunit</fullName>
    </recommendedName>
</protein>
<proteinExistence type="predicted"/>
<evidence type="ECO:0000256" key="17">
    <source>
        <dbReference type="PIRSR" id="PIRSR000169-1"/>
    </source>
</evidence>
<gene>
    <name evidence="20" type="primary">sdhD</name>
    <name evidence="20" type="ORF">CWI84_01680</name>
</gene>
<keyword evidence="21" id="KW-1185">Reference proteome</keyword>
<dbReference type="GO" id="GO:0046872">
    <property type="term" value="F:metal ion binding"/>
    <property type="evidence" value="ECO:0007669"/>
    <property type="project" value="UniProtKB-KW"/>
</dbReference>
<dbReference type="GO" id="GO:0020037">
    <property type="term" value="F:heme binding"/>
    <property type="evidence" value="ECO:0007669"/>
    <property type="project" value="InterPro"/>
</dbReference>
<evidence type="ECO:0000256" key="16">
    <source>
        <dbReference type="PIRNR" id="PIRNR000169"/>
    </source>
</evidence>
<feature type="transmembrane region" description="Helical" evidence="19">
    <location>
        <begin position="17"/>
        <end position="39"/>
    </location>
</feature>
<dbReference type="OrthoDB" id="5612767at2"/>
<keyword evidence="15 16" id="KW-0472">Membrane</keyword>
<evidence type="ECO:0000313" key="20">
    <source>
        <dbReference type="EMBL" id="RUO81493.1"/>
    </source>
</evidence>
<comment type="function">
    <text evidence="1 16">Membrane-anchoring subunit of succinate dehydrogenase (SDH).</text>
</comment>
<dbReference type="NCBIfam" id="TIGR02968">
    <property type="entry name" value="succ_dehyd_anc"/>
    <property type="match status" value="1"/>
</dbReference>
<accession>A0A432ZUD1</accession>
<keyword evidence="6 16" id="KW-1003">Cell membrane</keyword>
<dbReference type="CDD" id="cd03494">
    <property type="entry name" value="SQR_TypeC_SdhD"/>
    <property type="match status" value="1"/>
</dbReference>
<evidence type="ECO:0000256" key="8">
    <source>
        <dbReference type="ARBA" id="ARBA00022532"/>
    </source>
</evidence>
<evidence type="ECO:0000256" key="6">
    <source>
        <dbReference type="ARBA" id="ARBA00022475"/>
    </source>
</evidence>
<dbReference type="InterPro" id="IPR000701">
    <property type="entry name" value="SuccDH_FuR_B_TM-su"/>
</dbReference>
<keyword evidence="10 19" id="KW-0812">Transmembrane</keyword>
<dbReference type="GO" id="GO:0009055">
    <property type="term" value="F:electron transfer activity"/>
    <property type="evidence" value="ECO:0007669"/>
    <property type="project" value="TreeGrafter"/>
</dbReference>
<sequence length="115" mass="12823">MVSVASTFGRSGTHDYVLVRASAIIMALYSLFIIGFFVTTPDVTYANWSALFSSLWVKVFTLLTLTAVLMHGWIGIWQVLTDYVKATRLRALIQFVVSVGLIAMWLTGLFVLWGV</sequence>
<keyword evidence="11 18" id="KW-0479">Metal-binding</keyword>
<evidence type="ECO:0000256" key="14">
    <source>
        <dbReference type="ARBA" id="ARBA00023004"/>
    </source>
</evidence>
<keyword evidence="7 16" id="KW-0997">Cell inner membrane</keyword>
<dbReference type="InterPro" id="IPR014312">
    <property type="entry name" value="Succ_DH_anchor"/>
</dbReference>
<dbReference type="Gene3D" id="1.20.1300.10">
    <property type="entry name" value="Fumarate reductase/succinate dehydrogenase, transmembrane subunit"/>
    <property type="match status" value="1"/>
</dbReference>
<evidence type="ECO:0000256" key="7">
    <source>
        <dbReference type="ARBA" id="ARBA00022519"/>
    </source>
</evidence>
<dbReference type="Proteomes" id="UP000287996">
    <property type="component" value="Unassembled WGS sequence"/>
</dbReference>
<dbReference type="UniPathway" id="UPA00223"/>
<evidence type="ECO:0000256" key="1">
    <source>
        <dbReference type="ARBA" id="ARBA00004050"/>
    </source>
</evidence>
<evidence type="ECO:0000256" key="2">
    <source>
        <dbReference type="ARBA" id="ARBA00004429"/>
    </source>
</evidence>
<evidence type="ECO:0000256" key="11">
    <source>
        <dbReference type="ARBA" id="ARBA00022723"/>
    </source>
</evidence>
<evidence type="ECO:0000256" key="10">
    <source>
        <dbReference type="ARBA" id="ARBA00022692"/>
    </source>
</evidence>
<evidence type="ECO:0000313" key="21">
    <source>
        <dbReference type="Proteomes" id="UP000287996"/>
    </source>
</evidence>